<dbReference type="Gene3D" id="3.80.10.10">
    <property type="entry name" value="Ribonuclease Inhibitor"/>
    <property type="match status" value="2"/>
</dbReference>
<evidence type="ECO:0000256" key="6">
    <source>
        <dbReference type="ARBA" id="ARBA00022692"/>
    </source>
</evidence>
<evidence type="ECO:0000256" key="13">
    <source>
        <dbReference type="ARBA" id="ARBA00023180"/>
    </source>
</evidence>
<dbReference type="PANTHER" id="PTHR27008:SF592">
    <property type="entry name" value="LEUCINE-RICH REPEAT RECEPTOR-LIKE PROTEIN KINASE FAMILY PROTEIN-RELATED"/>
    <property type="match status" value="1"/>
</dbReference>
<name>A0A2N9I510_FAGSY</name>
<dbReference type="InterPro" id="IPR017441">
    <property type="entry name" value="Protein_kinase_ATP_BS"/>
</dbReference>
<dbReference type="InterPro" id="IPR011009">
    <property type="entry name" value="Kinase-like_dom_sf"/>
</dbReference>
<dbReference type="Gene3D" id="1.10.510.10">
    <property type="entry name" value="Transferase(Phosphotransferase) domain 1"/>
    <property type="match status" value="1"/>
</dbReference>
<dbReference type="FunFam" id="3.80.10.10:FF:000111">
    <property type="entry name" value="LRR receptor-like serine/threonine-protein kinase ERECTA"/>
    <property type="match status" value="1"/>
</dbReference>
<evidence type="ECO:0000256" key="1">
    <source>
        <dbReference type="ARBA" id="ARBA00004167"/>
    </source>
</evidence>
<dbReference type="InterPro" id="IPR000719">
    <property type="entry name" value="Prot_kinase_dom"/>
</dbReference>
<evidence type="ECO:0000256" key="4">
    <source>
        <dbReference type="ARBA" id="ARBA00022614"/>
    </source>
</evidence>
<dbReference type="Gene3D" id="3.30.200.20">
    <property type="entry name" value="Phosphorylase Kinase, domain 1"/>
    <property type="match status" value="1"/>
</dbReference>
<dbReference type="FunFam" id="3.30.200.20:FF:000432">
    <property type="entry name" value="LRR receptor-like serine/threonine-protein kinase EFR"/>
    <property type="match status" value="1"/>
</dbReference>
<dbReference type="GO" id="GO:0004674">
    <property type="term" value="F:protein serine/threonine kinase activity"/>
    <property type="evidence" value="ECO:0007669"/>
    <property type="project" value="UniProtKB-KW"/>
</dbReference>
<dbReference type="InterPro" id="IPR032675">
    <property type="entry name" value="LRR_dom_sf"/>
</dbReference>
<dbReference type="SUPFAM" id="SSF52058">
    <property type="entry name" value="L domain-like"/>
    <property type="match status" value="1"/>
</dbReference>
<dbReference type="EMBL" id="OIVN01004812">
    <property type="protein sequence ID" value="SPD19385.1"/>
    <property type="molecule type" value="Genomic_DNA"/>
</dbReference>
<reference evidence="17" key="1">
    <citation type="submission" date="2018-02" db="EMBL/GenBank/DDBJ databases">
        <authorList>
            <person name="Cohen D.B."/>
            <person name="Kent A.D."/>
        </authorList>
    </citation>
    <scope>NUCLEOTIDE SEQUENCE</scope>
</reference>
<protein>
    <recommendedName>
        <fullName evidence="16">Protein kinase domain-containing protein</fullName>
    </recommendedName>
</protein>
<dbReference type="SMART" id="SM00220">
    <property type="entry name" value="S_TKc"/>
    <property type="match status" value="1"/>
</dbReference>
<keyword evidence="7" id="KW-0677">Repeat</keyword>
<keyword evidence="3" id="KW-0723">Serine/threonine-protein kinase</keyword>
<comment type="subcellular location">
    <subcellularLocation>
        <location evidence="1">Membrane</location>
        <topology evidence="1">Single-pass membrane protein</topology>
    </subcellularLocation>
</comment>
<dbReference type="PROSITE" id="PS50011">
    <property type="entry name" value="PROTEIN_KINASE_DOM"/>
    <property type="match status" value="1"/>
</dbReference>
<dbReference type="InterPro" id="IPR008271">
    <property type="entry name" value="Ser/Thr_kinase_AS"/>
</dbReference>
<keyword evidence="6 15" id="KW-0812">Transmembrane</keyword>
<evidence type="ECO:0000256" key="14">
    <source>
        <dbReference type="PROSITE-ProRule" id="PRU10141"/>
    </source>
</evidence>
<dbReference type="InterPro" id="IPR001245">
    <property type="entry name" value="Ser-Thr/Tyr_kinase_cat_dom"/>
</dbReference>
<dbReference type="AlphaFoldDB" id="A0A2N9I510"/>
<dbReference type="GO" id="GO:0016020">
    <property type="term" value="C:membrane"/>
    <property type="evidence" value="ECO:0007669"/>
    <property type="project" value="UniProtKB-SubCell"/>
</dbReference>
<dbReference type="PROSITE" id="PS00108">
    <property type="entry name" value="PROTEIN_KINASE_ST"/>
    <property type="match status" value="1"/>
</dbReference>
<dbReference type="Pfam" id="PF13855">
    <property type="entry name" value="LRR_8"/>
    <property type="match status" value="2"/>
</dbReference>
<evidence type="ECO:0000313" key="17">
    <source>
        <dbReference type="EMBL" id="SPD19385.1"/>
    </source>
</evidence>
<dbReference type="PANTHER" id="PTHR27008">
    <property type="entry name" value="OS04G0122200 PROTEIN"/>
    <property type="match status" value="1"/>
</dbReference>
<accession>A0A2N9I510</accession>
<evidence type="ECO:0000256" key="3">
    <source>
        <dbReference type="ARBA" id="ARBA00022527"/>
    </source>
</evidence>
<dbReference type="PROSITE" id="PS51450">
    <property type="entry name" value="LRR"/>
    <property type="match status" value="1"/>
</dbReference>
<evidence type="ECO:0000256" key="10">
    <source>
        <dbReference type="ARBA" id="ARBA00022840"/>
    </source>
</evidence>
<dbReference type="InterPro" id="IPR051809">
    <property type="entry name" value="Plant_receptor-like_S/T_kinase"/>
</dbReference>
<dbReference type="Pfam" id="PF00560">
    <property type="entry name" value="LRR_1"/>
    <property type="match status" value="2"/>
</dbReference>
<gene>
    <name evidence="17" type="ORF">FSB_LOCUS47267</name>
</gene>
<dbReference type="SUPFAM" id="SSF56112">
    <property type="entry name" value="Protein kinase-like (PK-like)"/>
    <property type="match status" value="1"/>
</dbReference>
<evidence type="ECO:0000256" key="15">
    <source>
        <dbReference type="SAM" id="Phobius"/>
    </source>
</evidence>
<evidence type="ECO:0000256" key="7">
    <source>
        <dbReference type="ARBA" id="ARBA00022737"/>
    </source>
</evidence>
<sequence length="702" mass="77679">MSIFSIVINQLNGTLPDNIGLTLPNLRHLAISINKFFGSIPISLSNASRLETIDLFNNKLVGQVPTDLGNLLDLRRLSVGQNNLGSNSSMDLDFLTSLKNCTKLKILEFSSNNFGGSLPNSIRNLSMQLSALYLDGNQLSGIIPTALENFINLTTLNMGNNLFTGSIPAYFMKFQKLEGLDLGGNRLSGHIPSSIDCLTLQYLYLQGNSFQGNLSPSWASLRGLQYLDLSRNNLSGSIPKDLQNLSLLYLNLSFNNLEGEVPTEGVFRNASIISVTGNKKLCGGIPELQLQACDIKVKKRGKSHALKLTVIIVCGILCFLLSSLFLVLYWRRKSKKKSSSTLSNTELISKVSYKKLYQVTGGFSPNNLIGSGGFGSVYKGNGIIDQEEMIIAVKVLNLQQKGASKSFIAECNVLRNIRHRNLVKTLTCCASIDYKGNEFKAIVFEFMANGSLENWLHPNIDNENQSRNLNLLQRLIIAIDVASALHYLHEHCKRPIIHCDLKPSNVLLDNDMIAHVSDFGLARLLSATNDVSQNQTSTVGIKGSIGYAAPEYGMGGEVSKQGDVYSYGILVLEMFTGRRPTDKMFKDGFNLHNFVRMALPERLVQIVDPNLSTREVEETAPATEIDNDDNDDHNNIEAEEENNHIENLSRMNANMHNCLLSVFKVGLACSMESPRERINMEDVTRELYKIKNAFLGIGIHGR</sequence>
<keyword evidence="9" id="KW-0418">Kinase</keyword>
<evidence type="ECO:0000256" key="11">
    <source>
        <dbReference type="ARBA" id="ARBA00022989"/>
    </source>
</evidence>
<feature type="binding site" evidence="14">
    <location>
        <position position="394"/>
    </location>
    <ligand>
        <name>ATP</name>
        <dbReference type="ChEBI" id="CHEBI:30616"/>
    </ligand>
</feature>
<keyword evidence="8 14" id="KW-0547">Nucleotide-binding</keyword>
<keyword evidence="12 15" id="KW-0472">Membrane</keyword>
<evidence type="ECO:0000256" key="2">
    <source>
        <dbReference type="ARBA" id="ARBA00009592"/>
    </source>
</evidence>
<keyword evidence="13" id="KW-0325">Glycoprotein</keyword>
<dbReference type="InterPro" id="IPR001611">
    <property type="entry name" value="Leu-rich_rpt"/>
</dbReference>
<feature type="domain" description="Protein kinase" evidence="16">
    <location>
        <begin position="363"/>
        <end position="695"/>
    </location>
</feature>
<evidence type="ECO:0000256" key="5">
    <source>
        <dbReference type="ARBA" id="ARBA00022679"/>
    </source>
</evidence>
<organism evidence="17">
    <name type="scientific">Fagus sylvatica</name>
    <name type="common">Beechnut</name>
    <dbReference type="NCBI Taxonomy" id="28930"/>
    <lineage>
        <taxon>Eukaryota</taxon>
        <taxon>Viridiplantae</taxon>
        <taxon>Streptophyta</taxon>
        <taxon>Embryophyta</taxon>
        <taxon>Tracheophyta</taxon>
        <taxon>Spermatophyta</taxon>
        <taxon>Magnoliopsida</taxon>
        <taxon>eudicotyledons</taxon>
        <taxon>Gunneridae</taxon>
        <taxon>Pentapetalae</taxon>
        <taxon>rosids</taxon>
        <taxon>fabids</taxon>
        <taxon>Fagales</taxon>
        <taxon>Fagaceae</taxon>
        <taxon>Fagus</taxon>
    </lineage>
</organism>
<proteinExistence type="inferred from homology"/>
<keyword evidence="4" id="KW-0433">Leucine-rich repeat</keyword>
<keyword evidence="5" id="KW-0808">Transferase</keyword>
<evidence type="ECO:0000256" key="12">
    <source>
        <dbReference type="ARBA" id="ARBA00023136"/>
    </source>
</evidence>
<dbReference type="Pfam" id="PF07714">
    <property type="entry name" value="PK_Tyr_Ser-Thr"/>
    <property type="match status" value="1"/>
</dbReference>
<keyword evidence="10 14" id="KW-0067">ATP-binding</keyword>
<comment type="similarity">
    <text evidence="2">Belongs to the RLP family.</text>
</comment>
<keyword evidence="11 15" id="KW-1133">Transmembrane helix</keyword>
<evidence type="ECO:0000256" key="8">
    <source>
        <dbReference type="ARBA" id="ARBA00022741"/>
    </source>
</evidence>
<dbReference type="GO" id="GO:0005524">
    <property type="term" value="F:ATP binding"/>
    <property type="evidence" value="ECO:0007669"/>
    <property type="project" value="UniProtKB-UniRule"/>
</dbReference>
<evidence type="ECO:0000259" key="16">
    <source>
        <dbReference type="PROSITE" id="PS50011"/>
    </source>
</evidence>
<dbReference type="PROSITE" id="PS00107">
    <property type="entry name" value="PROTEIN_KINASE_ATP"/>
    <property type="match status" value="1"/>
</dbReference>
<feature type="transmembrane region" description="Helical" evidence="15">
    <location>
        <begin position="308"/>
        <end position="330"/>
    </location>
</feature>
<evidence type="ECO:0000256" key="9">
    <source>
        <dbReference type="ARBA" id="ARBA00022777"/>
    </source>
</evidence>